<evidence type="ECO:0000256" key="7">
    <source>
        <dbReference type="ARBA" id="ARBA00023033"/>
    </source>
</evidence>
<comment type="cofactor">
    <cofactor evidence="1 8">
        <name>heme</name>
        <dbReference type="ChEBI" id="CHEBI:30413"/>
    </cofactor>
</comment>
<comment type="similarity">
    <text evidence="2 9">Belongs to the cytochrome P450 family.</text>
</comment>
<evidence type="ECO:0000256" key="9">
    <source>
        <dbReference type="RuleBase" id="RU000461"/>
    </source>
</evidence>
<dbReference type="Pfam" id="PF00067">
    <property type="entry name" value="p450"/>
    <property type="match status" value="1"/>
</dbReference>
<dbReference type="PROSITE" id="PS00086">
    <property type="entry name" value="CYTOCHROME_P450"/>
    <property type="match status" value="1"/>
</dbReference>
<keyword evidence="3 8" id="KW-0349">Heme</keyword>
<keyword evidence="4 8" id="KW-0479">Metal-binding</keyword>
<accession>A0A194VTR0</accession>
<evidence type="ECO:0000256" key="2">
    <source>
        <dbReference type="ARBA" id="ARBA00010617"/>
    </source>
</evidence>
<feature type="binding site" description="axial binding residue" evidence="8">
    <location>
        <position position="451"/>
    </location>
    <ligand>
        <name>heme</name>
        <dbReference type="ChEBI" id="CHEBI:30413"/>
    </ligand>
    <ligandPart>
        <name>Fe</name>
        <dbReference type="ChEBI" id="CHEBI:18248"/>
    </ligandPart>
</feature>
<gene>
    <name evidence="10" type="ORF">VM1G_02909</name>
</gene>
<dbReference type="InterPro" id="IPR036396">
    <property type="entry name" value="Cyt_P450_sf"/>
</dbReference>
<dbReference type="PANTHER" id="PTHR24305">
    <property type="entry name" value="CYTOCHROME P450"/>
    <property type="match status" value="1"/>
</dbReference>
<dbReference type="SUPFAM" id="SSF48264">
    <property type="entry name" value="Cytochrome P450"/>
    <property type="match status" value="1"/>
</dbReference>
<dbReference type="EMBL" id="CM003100">
    <property type="protein sequence ID" value="KUI67313.1"/>
    <property type="molecule type" value="Genomic_DNA"/>
</dbReference>
<dbReference type="InterPro" id="IPR001128">
    <property type="entry name" value="Cyt_P450"/>
</dbReference>
<dbReference type="AlphaFoldDB" id="A0A194VTR0"/>
<keyword evidence="6 8" id="KW-0408">Iron</keyword>
<dbReference type="PRINTS" id="PR00463">
    <property type="entry name" value="EP450I"/>
</dbReference>
<evidence type="ECO:0000256" key="8">
    <source>
        <dbReference type="PIRSR" id="PIRSR602401-1"/>
    </source>
</evidence>
<dbReference type="SMR" id="A0A194VTR0"/>
<keyword evidence="5 9" id="KW-0560">Oxidoreductase</keyword>
<evidence type="ECO:0000256" key="4">
    <source>
        <dbReference type="ARBA" id="ARBA00022723"/>
    </source>
</evidence>
<sequence>MAWLMSNTVLVLCVAYVLYVLGEAIYRLFFSDLARFPGPRLAAVTYWYEFYYDAWPYQGCYEWKIRDLHAKYGAFVRINPNEVHCNDPHFFNELYVSAGKRRTDKTIWQARQSWSRNSTFKTLQHDLHRQRRSRLSPFFSKASIRGIEPLVSSKVSRLCSRLEQMSGSGAVVSLTHALVALTLDIISRVCFGYSYDFLEADGYAREWHTSMDSMARSQHMIRQFPWVFYLVGSLARFTHPGSSIVAGKKRQEDLFRHVQLTIDRHTDGEKPPSDSFTVFDSILDAEDVPPAEKSLYRLAEEAQALIGAGSLTTANTLETVIYYLLSNQDCLSLLLVELTEAFPEPTRVPTLAEVEKLPYLTAVIYEGLRLSIGVAHRLSRISPDVPYKYHDITIPRGVAVGMTVMDILESPDIFPGPDTFNPERWLPLESPEVRQRYQWLQTIFGGGTRICLGINLAWAELYLATACVVRRFGGRLKLYDVVLERDVKITVDGFNALPSNESKGVRVIIS</sequence>
<evidence type="ECO:0000256" key="5">
    <source>
        <dbReference type="ARBA" id="ARBA00023002"/>
    </source>
</evidence>
<dbReference type="CDD" id="cd11062">
    <property type="entry name" value="CYP58-like"/>
    <property type="match status" value="1"/>
</dbReference>
<dbReference type="GO" id="GO:0020037">
    <property type="term" value="F:heme binding"/>
    <property type="evidence" value="ECO:0007669"/>
    <property type="project" value="InterPro"/>
</dbReference>
<dbReference type="PRINTS" id="PR00385">
    <property type="entry name" value="P450"/>
</dbReference>
<name>A0A194VTR0_CYTMA</name>
<dbReference type="OrthoDB" id="3945418at2759"/>
<evidence type="ECO:0000256" key="6">
    <source>
        <dbReference type="ARBA" id="ARBA00023004"/>
    </source>
</evidence>
<evidence type="ECO:0000256" key="3">
    <source>
        <dbReference type="ARBA" id="ARBA00022617"/>
    </source>
</evidence>
<evidence type="ECO:0000313" key="11">
    <source>
        <dbReference type="Proteomes" id="UP000078559"/>
    </source>
</evidence>
<protein>
    <submittedName>
        <fullName evidence="10">Trichodiene oxygenase</fullName>
    </submittedName>
</protein>
<dbReference type="GO" id="GO:0016705">
    <property type="term" value="F:oxidoreductase activity, acting on paired donors, with incorporation or reduction of molecular oxygen"/>
    <property type="evidence" value="ECO:0007669"/>
    <property type="project" value="InterPro"/>
</dbReference>
<dbReference type="Proteomes" id="UP000078559">
    <property type="component" value="Chromosome 3"/>
</dbReference>
<reference evidence="10" key="1">
    <citation type="submission" date="2014-12" db="EMBL/GenBank/DDBJ databases">
        <title>Genome Sequence of Valsa Canker Pathogens Uncovers a Specific Adaption of Colonization on Woody Bark.</title>
        <authorList>
            <person name="Yin Z."/>
            <person name="Liu H."/>
            <person name="Gao X."/>
            <person name="Li Z."/>
            <person name="Song N."/>
            <person name="Ke X."/>
            <person name="Dai Q."/>
            <person name="Wu Y."/>
            <person name="Sun Y."/>
            <person name="Xu J.-R."/>
            <person name="Kang Z.K."/>
            <person name="Wang L."/>
            <person name="Huang L."/>
        </authorList>
    </citation>
    <scope>NUCLEOTIDE SEQUENCE [LARGE SCALE GENOMIC DNA]</scope>
    <source>
        <strain evidence="10">03-8</strain>
    </source>
</reference>
<dbReference type="PANTHER" id="PTHR24305:SF157">
    <property type="entry name" value="N-ACETYLTRYPTOPHAN 6-HYDROXYLASE IVOC-RELATED"/>
    <property type="match status" value="1"/>
</dbReference>
<dbReference type="InterPro" id="IPR050121">
    <property type="entry name" value="Cytochrome_P450_monoxygenase"/>
</dbReference>
<dbReference type="Gene3D" id="1.10.630.10">
    <property type="entry name" value="Cytochrome P450"/>
    <property type="match status" value="1"/>
</dbReference>
<keyword evidence="11" id="KW-1185">Reference proteome</keyword>
<evidence type="ECO:0000256" key="1">
    <source>
        <dbReference type="ARBA" id="ARBA00001971"/>
    </source>
</evidence>
<dbReference type="InterPro" id="IPR002401">
    <property type="entry name" value="Cyt_P450_E_grp-I"/>
</dbReference>
<keyword evidence="7 9" id="KW-0503">Monooxygenase</keyword>
<evidence type="ECO:0000313" key="10">
    <source>
        <dbReference type="EMBL" id="KUI67313.1"/>
    </source>
</evidence>
<dbReference type="GO" id="GO:0004497">
    <property type="term" value="F:monooxygenase activity"/>
    <property type="evidence" value="ECO:0007669"/>
    <property type="project" value="UniProtKB-KW"/>
</dbReference>
<organism evidence="10 11">
    <name type="scientific">Cytospora mali</name>
    <name type="common">Apple Valsa canker fungus</name>
    <name type="synonym">Valsa mali</name>
    <dbReference type="NCBI Taxonomy" id="578113"/>
    <lineage>
        <taxon>Eukaryota</taxon>
        <taxon>Fungi</taxon>
        <taxon>Dikarya</taxon>
        <taxon>Ascomycota</taxon>
        <taxon>Pezizomycotina</taxon>
        <taxon>Sordariomycetes</taxon>
        <taxon>Sordariomycetidae</taxon>
        <taxon>Diaporthales</taxon>
        <taxon>Cytosporaceae</taxon>
        <taxon>Cytospora</taxon>
    </lineage>
</organism>
<dbReference type="InterPro" id="IPR017972">
    <property type="entry name" value="Cyt_P450_CS"/>
</dbReference>
<dbReference type="GO" id="GO:0005506">
    <property type="term" value="F:iron ion binding"/>
    <property type="evidence" value="ECO:0007669"/>
    <property type="project" value="InterPro"/>
</dbReference>
<proteinExistence type="inferred from homology"/>